<dbReference type="Proteomes" id="UP001144347">
    <property type="component" value="Unassembled WGS sequence"/>
</dbReference>
<organism evidence="1 2">
    <name type="scientific">Pedobacter punctiformis</name>
    <dbReference type="NCBI Taxonomy" id="3004097"/>
    <lineage>
        <taxon>Bacteria</taxon>
        <taxon>Pseudomonadati</taxon>
        <taxon>Bacteroidota</taxon>
        <taxon>Sphingobacteriia</taxon>
        <taxon>Sphingobacteriales</taxon>
        <taxon>Sphingobacteriaceae</taxon>
        <taxon>Pedobacter</taxon>
    </lineage>
</organism>
<dbReference type="EMBL" id="JAPWGM010000004">
    <property type="protein sequence ID" value="MCZ4244925.1"/>
    <property type="molecule type" value="Genomic_DNA"/>
</dbReference>
<keyword evidence="2" id="KW-1185">Reference proteome</keyword>
<evidence type="ECO:0000313" key="2">
    <source>
        <dbReference type="Proteomes" id="UP001144347"/>
    </source>
</evidence>
<dbReference type="RefSeq" id="WP_269427978.1">
    <property type="nucleotide sequence ID" value="NZ_JAPWGM010000004.1"/>
</dbReference>
<sequence length="93" mass="10769">MQVAIIETIEWEVLKKEITELKGLVKKLITNQKTVSTRDQTYNLKEAAKILGTQYGWVFKNKHKIGCSRVGRAWIIKQSSIDAYINTTYHKDN</sequence>
<reference evidence="1" key="1">
    <citation type="submission" date="2022-12" db="EMBL/GenBank/DDBJ databases">
        <title>Genome sequence of HCMS5-2.</title>
        <authorList>
            <person name="Woo H."/>
        </authorList>
    </citation>
    <scope>NUCLEOTIDE SEQUENCE</scope>
    <source>
        <strain evidence="1">HCMS5-2</strain>
    </source>
</reference>
<evidence type="ECO:0000313" key="1">
    <source>
        <dbReference type="EMBL" id="MCZ4244925.1"/>
    </source>
</evidence>
<name>A0ABT4LAI9_9SPHI</name>
<proteinExistence type="predicted"/>
<protein>
    <submittedName>
        <fullName evidence="1">Helix-turn-helix domain-containing protein</fullName>
    </submittedName>
</protein>
<comment type="caution">
    <text evidence="1">The sequence shown here is derived from an EMBL/GenBank/DDBJ whole genome shotgun (WGS) entry which is preliminary data.</text>
</comment>
<accession>A0ABT4LAI9</accession>
<gene>
    <name evidence="1" type="ORF">O0955_13010</name>
</gene>